<evidence type="ECO:0000313" key="2">
    <source>
        <dbReference type="EMBL" id="PAD83001.1"/>
    </source>
</evidence>
<accession>A0AA91Z147</accession>
<feature type="compositionally biased region" description="Polar residues" evidence="1">
    <location>
        <begin position="10"/>
        <end position="30"/>
    </location>
</feature>
<dbReference type="RefSeq" id="WP_095330422.1">
    <property type="nucleotide sequence ID" value="NZ_NPBQ01000072.1"/>
</dbReference>
<dbReference type="EMBL" id="NPBQ01000072">
    <property type="protein sequence ID" value="PAD83001.1"/>
    <property type="molecule type" value="Genomic_DNA"/>
</dbReference>
<feature type="region of interest" description="Disordered" evidence="1">
    <location>
        <begin position="1"/>
        <end position="48"/>
    </location>
</feature>
<proteinExistence type="predicted"/>
<evidence type="ECO:0000256" key="1">
    <source>
        <dbReference type="SAM" id="MobiDB-lite"/>
    </source>
</evidence>
<protein>
    <submittedName>
        <fullName evidence="2">Uncharacterized protein</fullName>
    </submittedName>
</protein>
<dbReference type="AlphaFoldDB" id="A0AA91Z147"/>
<evidence type="ECO:0000313" key="3">
    <source>
        <dbReference type="Proteomes" id="UP000216961"/>
    </source>
</evidence>
<gene>
    <name evidence="2" type="ORF">CHH57_11855</name>
</gene>
<name>A0AA91Z147_NIACI</name>
<sequence>MDRLYDGKSQAKSGKSQARSSESQVKSGKSQARVRNHKQNAETRNYMPKAASIKANAAMKIIPTK</sequence>
<comment type="caution">
    <text evidence="2">The sequence shown here is derived from an EMBL/GenBank/DDBJ whole genome shotgun (WGS) entry which is preliminary data.</text>
</comment>
<dbReference type="Proteomes" id="UP000216961">
    <property type="component" value="Unassembled WGS sequence"/>
</dbReference>
<reference evidence="2 3" key="1">
    <citation type="submission" date="2017-07" db="EMBL/GenBank/DDBJ databases">
        <title>Isolation and whole genome analysis of endospore-forming bacteria from heroin.</title>
        <authorList>
            <person name="Kalinowski J."/>
            <person name="Ahrens B."/>
            <person name="Al-Dilaimi A."/>
            <person name="Winkler A."/>
            <person name="Wibberg D."/>
            <person name="Schleenbecker U."/>
            <person name="Ruckert C."/>
            <person name="Wolfel R."/>
            <person name="Grass G."/>
        </authorList>
    </citation>
    <scope>NUCLEOTIDE SEQUENCE [LARGE SCALE GENOMIC DNA]</scope>
    <source>
        <strain evidence="2 3">7521-2</strain>
    </source>
</reference>
<organism evidence="2 3">
    <name type="scientific">Niallia circulans</name>
    <name type="common">Bacillus circulans</name>
    <dbReference type="NCBI Taxonomy" id="1397"/>
    <lineage>
        <taxon>Bacteria</taxon>
        <taxon>Bacillati</taxon>
        <taxon>Bacillota</taxon>
        <taxon>Bacilli</taxon>
        <taxon>Bacillales</taxon>
        <taxon>Bacillaceae</taxon>
        <taxon>Niallia</taxon>
    </lineage>
</organism>